<dbReference type="InterPro" id="IPR050698">
    <property type="entry name" value="MBL"/>
</dbReference>
<reference evidence="5" key="1">
    <citation type="submission" date="2017-06" db="EMBL/GenBank/DDBJ databases">
        <authorList>
            <person name="Rodrigo-Torres L."/>
            <person name="Arahal R. D."/>
            <person name="Lucena T."/>
        </authorList>
    </citation>
    <scope>NUCLEOTIDE SEQUENCE [LARGE SCALE GENOMIC DNA]</scope>
    <source>
        <strain evidence="5">type strain: CECT 9192</strain>
    </source>
</reference>
<dbReference type="InterPro" id="IPR001279">
    <property type="entry name" value="Metallo-B-lactamas"/>
</dbReference>
<feature type="domain" description="Beta-Casp" evidence="3">
    <location>
        <begin position="252"/>
        <end position="393"/>
    </location>
</feature>
<dbReference type="SMART" id="SM01027">
    <property type="entry name" value="Beta-Casp"/>
    <property type="match status" value="1"/>
</dbReference>
<dbReference type="Gene3D" id="3.40.50.10890">
    <property type="match status" value="1"/>
</dbReference>
<dbReference type="Proteomes" id="UP000196485">
    <property type="component" value="Unassembled WGS sequence"/>
</dbReference>
<accession>A0A1Y6KXX0</accession>
<dbReference type="InterPro" id="IPR036866">
    <property type="entry name" value="RibonucZ/Hydroxyglut_hydro"/>
</dbReference>
<dbReference type="InterPro" id="IPR011108">
    <property type="entry name" value="RMMBL"/>
</dbReference>
<evidence type="ECO:0000259" key="2">
    <source>
        <dbReference type="SMART" id="SM00849"/>
    </source>
</evidence>
<sequence length="474" mass="51966">MRCHHEPIIVIGNGEIAVNIVHHGAKTGVTGSCHELVIGDNSLLIDCGLFQGTEARETLDIEFDINNIAALLLTHSHIDHIGRLPWLLAAGFAGPIYATEATAALVPLMLEDGLKLQLGLNKKQCEKALALIHQRIRPVPYDCWAQIVLPTGELVKIRFRPAGHILGSAYIEIKLPTNEIVVFSGDLGPKNTPLLADPIAPTAVHTLVIESTYGDKPNHQLEHRQQVLKQIIEHSLQDGGAIVIPAFSVGRTQELLFDLENIIAQIDIDPNETEINKRVWKSLPVILDSPLAQKVTEQYRYFHELWAKEAKHRRYMGRHPLAFEQCITIDSHADHIKLVNRLQHSGEPAIIVAASGMCSGGRVVNYLKALLADKRTDIIFAGYQAQGTTGRTLVDGDRVIKIDDKVIDVAAQIHQLSGYSAHAAQSDLVSFVADIEQGPKVIKVVHGDLKAQTALAVELRKVKPEATVIIAASE</sequence>
<evidence type="ECO:0000256" key="1">
    <source>
        <dbReference type="ARBA" id="ARBA00022801"/>
    </source>
</evidence>
<keyword evidence="5" id="KW-1185">Reference proteome</keyword>
<dbReference type="PANTHER" id="PTHR11203">
    <property type="entry name" value="CLEAVAGE AND POLYADENYLATION SPECIFICITY FACTOR FAMILY MEMBER"/>
    <property type="match status" value="1"/>
</dbReference>
<dbReference type="Pfam" id="PF07521">
    <property type="entry name" value="RMMBL"/>
    <property type="match status" value="1"/>
</dbReference>
<dbReference type="SMART" id="SM00849">
    <property type="entry name" value="Lactamase_B"/>
    <property type="match status" value="1"/>
</dbReference>
<dbReference type="Pfam" id="PF00753">
    <property type="entry name" value="Lactamase_B"/>
    <property type="match status" value="1"/>
</dbReference>
<dbReference type="EMBL" id="FYAH01000003">
    <property type="protein sequence ID" value="SMY16981.1"/>
    <property type="molecule type" value="Genomic_DNA"/>
</dbReference>
<organism evidence="4 5">
    <name type="scientific">Photobacterium aquimaris</name>
    <dbReference type="NCBI Taxonomy" id="512643"/>
    <lineage>
        <taxon>Bacteria</taxon>
        <taxon>Pseudomonadati</taxon>
        <taxon>Pseudomonadota</taxon>
        <taxon>Gammaproteobacteria</taxon>
        <taxon>Vibrionales</taxon>
        <taxon>Vibrionaceae</taxon>
        <taxon>Photobacterium</taxon>
    </lineage>
</organism>
<dbReference type="SUPFAM" id="SSF56281">
    <property type="entry name" value="Metallo-hydrolase/oxidoreductase"/>
    <property type="match status" value="1"/>
</dbReference>
<dbReference type="Gene3D" id="3.60.15.10">
    <property type="entry name" value="Ribonuclease Z/Hydroxyacylglutathione hydrolase-like"/>
    <property type="match status" value="1"/>
</dbReference>
<feature type="domain" description="Metallo-beta-lactamase" evidence="2">
    <location>
        <begin position="30"/>
        <end position="236"/>
    </location>
</feature>
<evidence type="ECO:0000313" key="4">
    <source>
        <dbReference type="EMBL" id="SMY16981.1"/>
    </source>
</evidence>
<dbReference type="CDD" id="cd16295">
    <property type="entry name" value="TTHA0252-CPSF-like_MBL-fold"/>
    <property type="match status" value="1"/>
</dbReference>
<evidence type="ECO:0000313" key="5">
    <source>
        <dbReference type="Proteomes" id="UP000196485"/>
    </source>
</evidence>
<proteinExistence type="predicted"/>
<dbReference type="GO" id="GO:0016787">
    <property type="term" value="F:hydrolase activity"/>
    <property type="evidence" value="ECO:0007669"/>
    <property type="project" value="UniProtKB-KW"/>
</dbReference>
<dbReference type="GO" id="GO:0004521">
    <property type="term" value="F:RNA endonuclease activity"/>
    <property type="evidence" value="ECO:0007669"/>
    <property type="project" value="TreeGrafter"/>
</dbReference>
<dbReference type="Pfam" id="PF10996">
    <property type="entry name" value="Beta-Casp"/>
    <property type="match status" value="1"/>
</dbReference>
<keyword evidence="1 4" id="KW-0378">Hydrolase</keyword>
<gene>
    <name evidence="4" type="ORF">PAQU9191_02222</name>
</gene>
<dbReference type="PANTHER" id="PTHR11203:SF37">
    <property type="entry name" value="INTEGRATOR COMPLEX SUBUNIT 11"/>
    <property type="match status" value="1"/>
</dbReference>
<evidence type="ECO:0000259" key="3">
    <source>
        <dbReference type="SMART" id="SM01027"/>
    </source>
</evidence>
<dbReference type="EC" id="3.1.-.-" evidence="4"/>
<name>A0A1Y6KXX0_9GAMM</name>
<dbReference type="InterPro" id="IPR022712">
    <property type="entry name" value="Beta_Casp"/>
</dbReference>
<dbReference type="AlphaFoldDB" id="A0A1Y6KXX0"/>
<protein>
    <submittedName>
        <fullName evidence="4">Ribonuclease</fullName>
        <ecNumber evidence="4">3.1.-.-</ecNumber>
    </submittedName>
</protein>